<proteinExistence type="predicted"/>
<sequence>MAFFPEKEKVQSNIQRHPSGSRGGRQPKARLAIFILVLRRERTQTFRGSALGSSPPHLTNPRKADPPPVASAGGVIECDHKGIDGFLSLVSPGGEVADLLFLSPSASSLQTALLSARCYADNKPVPLVRMLSRQRSTGIERTLLRKVIGSELHLWRFPRASAQQSVRGLRDFAINLCRDNREEKCACVGSKSTPPHTHTTTTTSTTTTPQQKNP</sequence>
<evidence type="ECO:0000313" key="3">
    <source>
        <dbReference type="Proteomes" id="UP001153269"/>
    </source>
</evidence>
<dbReference type="Proteomes" id="UP001153269">
    <property type="component" value="Unassembled WGS sequence"/>
</dbReference>
<keyword evidence="3" id="KW-1185">Reference proteome</keyword>
<reference evidence="2" key="1">
    <citation type="submission" date="2020-03" db="EMBL/GenBank/DDBJ databases">
        <authorList>
            <person name="Weist P."/>
        </authorList>
    </citation>
    <scope>NUCLEOTIDE SEQUENCE</scope>
</reference>
<evidence type="ECO:0000313" key="2">
    <source>
        <dbReference type="EMBL" id="CAB1416219.1"/>
    </source>
</evidence>
<feature type="region of interest" description="Disordered" evidence="1">
    <location>
        <begin position="46"/>
        <end position="69"/>
    </location>
</feature>
<organism evidence="2 3">
    <name type="scientific">Pleuronectes platessa</name>
    <name type="common">European plaice</name>
    <dbReference type="NCBI Taxonomy" id="8262"/>
    <lineage>
        <taxon>Eukaryota</taxon>
        <taxon>Metazoa</taxon>
        <taxon>Chordata</taxon>
        <taxon>Craniata</taxon>
        <taxon>Vertebrata</taxon>
        <taxon>Euteleostomi</taxon>
        <taxon>Actinopterygii</taxon>
        <taxon>Neopterygii</taxon>
        <taxon>Teleostei</taxon>
        <taxon>Neoteleostei</taxon>
        <taxon>Acanthomorphata</taxon>
        <taxon>Carangaria</taxon>
        <taxon>Pleuronectiformes</taxon>
        <taxon>Pleuronectoidei</taxon>
        <taxon>Pleuronectidae</taxon>
        <taxon>Pleuronectes</taxon>
    </lineage>
</organism>
<feature type="compositionally biased region" description="Low complexity" evidence="1">
    <location>
        <begin position="192"/>
        <end position="214"/>
    </location>
</feature>
<gene>
    <name evidence="2" type="ORF">PLEPLA_LOCUS4010</name>
</gene>
<feature type="region of interest" description="Disordered" evidence="1">
    <location>
        <begin position="1"/>
        <end position="25"/>
    </location>
</feature>
<comment type="caution">
    <text evidence="2">The sequence shown here is derived from an EMBL/GenBank/DDBJ whole genome shotgun (WGS) entry which is preliminary data.</text>
</comment>
<dbReference type="EMBL" id="CADEAL010000197">
    <property type="protein sequence ID" value="CAB1416219.1"/>
    <property type="molecule type" value="Genomic_DNA"/>
</dbReference>
<protein>
    <submittedName>
        <fullName evidence="2">Uncharacterized protein</fullName>
    </submittedName>
</protein>
<evidence type="ECO:0000256" key="1">
    <source>
        <dbReference type="SAM" id="MobiDB-lite"/>
    </source>
</evidence>
<dbReference type="AlphaFoldDB" id="A0A9N7TQC4"/>
<feature type="region of interest" description="Disordered" evidence="1">
    <location>
        <begin position="187"/>
        <end position="214"/>
    </location>
</feature>
<name>A0A9N7TQC4_PLEPL</name>
<feature type="compositionally biased region" description="Basic and acidic residues" evidence="1">
    <location>
        <begin position="1"/>
        <end position="10"/>
    </location>
</feature>
<accession>A0A9N7TQC4</accession>